<evidence type="ECO:0000313" key="2">
    <source>
        <dbReference type="Proteomes" id="UP001164746"/>
    </source>
</evidence>
<accession>A0ABY7EIR5</accession>
<evidence type="ECO:0008006" key="3">
    <source>
        <dbReference type="Google" id="ProtNLM"/>
    </source>
</evidence>
<organism evidence="1 2">
    <name type="scientific">Mya arenaria</name>
    <name type="common">Soft-shell clam</name>
    <dbReference type="NCBI Taxonomy" id="6604"/>
    <lineage>
        <taxon>Eukaryota</taxon>
        <taxon>Metazoa</taxon>
        <taxon>Spiralia</taxon>
        <taxon>Lophotrochozoa</taxon>
        <taxon>Mollusca</taxon>
        <taxon>Bivalvia</taxon>
        <taxon>Autobranchia</taxon>
        <taxon>Heteroconchia</taxon>
        <taxon>Euheterodonta</taxon>
        <taxon>Imparidentia</taxon>
        <taxon>Neoheterodontei</taxon>
        <taxon>Myida</taxon>
        <taxon>Myoidea</taxon>
        <taxon>Myidae</taxon>
        <taxon>Mya</taxon>
    </lineage>
</organism>
<protein>
    <recommendedName>
        <fullName evidence="3">Transposase Tc1-like domain-containing protein</fullName>
    </recommendedName>
</protein>
<sequence>MVGMLLADQTQRHVGRQFNVSHTVVGRVWQRYLDTGSVVERAGRGRPRKTTERDGRFIVNMAKRGRFISAQTLNANFRVASNILHAANIRARRPAVRPPLKPGHRRLRLAFSQDPHNIPPARLRSVLFTDESKICVAFNDSRRRVWRQKN</sequence>
<dbReference type="InterPro" id="IPR036397">
    <property type="entry name" value="RNaseH_sf"/>
</dbReference>
<keyword evidence="2" id="KW-1185">Reference proteome</keyword>
<dbReference type="Proteomes" id="UP001164746">
    <property type="component" value="Chromosome 6"/>
</dbReference>
<evidence type="ECO:0000313" key="1">
    <source>
        <dbReference type="EMBL" id="WAR08919.1"/>
    </source>
</evidence>
<dbReference type="Gene3D" id="3.30.420.10">
    <property type="entry name" value="Ribonuclease H-like superfamily/Ribonuclease H"/>
    <property type="match status" value="1"/>
</dbReference>
<reference evidence="1" key="1">
    <citation type="submission" date="2022-11" db="EMBL/GenBank/DDBJ databases">
        <title>Centuries of genome instability and evolution in soft-shell clam transmissible cancer (bioRxiv).</title>
        <authorList>
            <person name="Hart S.F.M."/>
            <person name="Yonemitsu M.A."/>
            <person name="Giersch R.M."/>
            <person name="Beal B.F."/>
            <person name="Arriagada G."/>
            <person name="Davis B.W."/>
            <person name="Ostrander E.A."/>
            <person name="Goff S.P."/>
            <person name="Metzger M.J."/>
        </authorList>
    </citation>
    <scope>NUCLEOTIDE SEQUENCE</scope>
    <source>
        <strain evidence="1">MELC-2E11</strain>
        <tissue evidence="1">Siphon/mantle</tissue>
    </source>
</reference>
<proteinExistence type="predicted"/>
<dbReference type="SUPFAM" id="SSF46689">
    <property type="entry name" value="Homeodomain-like"/>
    <property type="match status" value="1"/>
</dbReference>
<name>A0ABY7EIR5_MYAAR</name>
<dbReference type="EMBL" id="CP111017">
    <property type="protein sequence ID" value="WAR08919.1"/>
    <property type="molecule type" value="Genomic_DNA"/>
</dbReference>
<dbReference type="InterPro" id="IPR009057">
    <property type="entry name" value="Homeodomain-like_sf"/>
</dbReference>
<gene>
    <name evidence="1" type="ORF">MAR_018877</name>
</gene>